<evidence type="ECO:0000313" key="1">
    <source>
        <dbReference type="EMBL" id="KKN03410.1"/>
    </source>
</evidence>
<dbReference type="EMBL" id="LAZR01005036">
    <property type="protein sequence ID" value="KKN03410.1"/>
    <property type="molecule type" value="Genomic_DNA"/>
</dbReference>
<name>A0A0F9M7N1_9ZZZZ</name>
<proteinExistence type="predicted"/>
<reference evidence="1" key="1">
    <citation type="journal article" date="2015" name="Nature">
        <title>Complex archaea that bridge the gap between prokaryotes and eukaryotes.</title>
        <authorList>
            <person name="Spang A."/>
            <person name="Saw J.H."/>
            <person name="Jorgensen S.L."/>
            <person name="Zaremba-Niedzwiedzka K."/>
            <person name="Martijn J."/>
            <person name="Lind A.E."/>
            <person name="van Eijk R."/>
            <person name="Schleper C."/>
            <person name="Guy L."/>
            <person name="Ettema T.J."/>
        </authorList>
    </citation>
    <scope>NUCLEOTIDE SEQUENCE</scope>
</reference>
<protein>
    <submittedName>
        <fullName evidence="1">Uncharacterized protein</fullName>
    </submittedName>
</protein>
<gene>
    <name evidence="1" type="ORF">LCGC14_1107960</name>
</gene>
<accession>A0A0F9M7N1</accession>
<comment type="caution">
    <text evidence="1">The sequence shown here is derived from an EMBL/GenBank/DDBJ whole genome shotgun (WGS) entry which is preliminary data.</text>
</comment>
<organism evidence="1">
    <name type="scientific">marine sediment metagenome</name>
    <dbReference type="NCBI Taxonomy" id="412755"/>
    <lineage>
        <taxon>unclassified sequences</taxon>
        <taxon>metagenomes</taxon>
        <taxon>ecological metagenomes</taxon>
    </lineage>
</organism>
<sequence>MAQGKNPGIEREKMAGFVLMIGAGPELIEAGEDREIAIDKAIKVLEEQDTVVIVSKLQSKFGNTFVTKDQLIFSRKIDKEDM</sequence>
<dbReference type="AlphaFoldDB" id="A0A0F9M7N1"/>